<dbReference type="InterPro" id="IPR036514">
    <property type="entry name" value="SGNH_hydro_sf"/>
</dbReference>
<dbReference type="PANTHER" id="PTHR30383:SF24">
    <property type="entry name" value="THIOESTERASE 1_PROTEASE 1_LYSOPHOSPHOLIPASE L1"/>
    <property type="match status" value="1"/>
</dbReference>
<reference evidence="3 4" key="1">
    <citation type="submission" date="2020-08" db="EMBL/GenBank/DDBJ databases">
        <title>Genomic Encyclopedia of Type Strains, Phase III (KMG-III): the genomes of soil and plant-associated and newly described type strains.</title>
        <authorList>
            <person name="Whitman W."/>
        </authorList>
    </citation>
    <scope>NUCLEOTIDE SEQUENCE [LARGE SCALE GENOMIC DNA]</scope>
    <source>
        <strain evidence="3 4">CECT 7247</strain>
    </source>
</reference>
<dbReference type="EMBL" id="JACHXO010000010">
    <property type="protein sequence ID" value="MBB3196996.1"/>
    <property type="molecule type" value="Genomic_DNA"/>
</dbReference>
<dbReference type="SUPFAM" id="SSF52266">
    <property type="entry name" value="SGNH hydrolase"/>
    <property type="match status" value="1"/>
</dbReference>
<protein>
    <submittedName>
        <fullName evidence="3">Acyl-CoA thioesterase-1</fullName>
        <ecNumber evidence="3">3.1.1.5</ecNumber>
        <ecNumber evidence="3">3.1.2.-</ecNumber>
    </submittedName>
</protein>
<dbReference type="PROSITE" id="PS51318">
    <property type="entry name" value="TAT"/>
    <property type="match status" value="1"/>
</dbReference>
<dbReference type="Pfam" id="PF13472">
    <property type="entry name" value="Lipase_GDSL_2"/>
    <property type="match status" value="1"/>
</dbReference>
<evidence type="ECO:0000259" key="2">
    <source>
        <dbReference type="Pfam" id="PF13472"/>
    </source>
</evidence>
<dbReference type="EC" id="3.1.1.5" evidence="3"/>
<feature type="domain" description="SGNH hydrolase-type esterase" evidence="2">
    <location>
        <begin position="53"/>
        <end position="216"/>
    </location>
</feature>
<comment type="caution">
    <text evidence="3">The sequence shown here is derived from an EMBL/GenBank/DDBJ whole genome shotgun (WGS) entry which is preliminary data.</text>
</comment>
<dbReference type="InterPro" id="IPR051532">
    <property type="entry name" value="Ester_Hydrolysis_Enzymes"/>
</dbReference>
<dbReference type="InterPro" id="IPR013830">
    <property type="entry name" value="SGNH_hydro"/>
</dbReference>
<accession>A0ABR6GZ32</accession>
<feature type="chain" id="PRO_5046107472" evidence="1">
    <location>
        <begin position="35"/>
        <end position="231"/>
    </location>
</feature>
<keyword evidence="1" id="KW-0732">Signal</keyword>
<gene>
    <name evidence="3" type="ORF">FHS28_004421</name>
</gene>
<keyword evidence="4" id="KW-1185">Reference proteome</keyword>
<dbReference type="CDD" id="cd01822">
    <property type="entry name" value="Lysophospholipase_L1_like"/>
    <property type="match status" value="1"/>
</dbReference>
<keyword evidence="3" id="KW-0378">Hydrolase</keyword>
<evidence type="ECO:0000256" key="1">
    <source>
        <dbReference type="SAM" id="SignalP"/>
    </source>
</evidence>
<dbReference type="RefSeq" id="WP_246410458.1">
    <property type="nucleotide sequence ID" value="NZ_JACHXO010000010.1"/>
</dbReference>
<dbReference type="Proteomes" id="UP000574369">
    <property type="component" value="Unassembled WGS sequence"/>
</dbReference>
<dbReference type="Gene3D" id="3.40.50.1110">
    <property type="entry name" value="SGNH hydrolase"/>
    <property type="match status" value="1"/>
</dbReference>
<sequence>MNQPQMRRREWMRYSSATLLSVTLAVSLAGPAAAQGKSATAAKADAGPRRILVLGDSLSAEYGLARGAGWVALMTQRLKEQQLPAEVVNASISGDTTSGGLARLPALLKQHKPTLLVIELGGNDALRGLPLASTRDNLRAMVKAGKAAGAKVLLVGMQIPPNMGPSYTREFEAGFKTVAQEEKVPLVPFLLAGVADRTDAADWFQADRIHPLAKAHPVMLDNVWKQLRPML</sequence>
<dbReference type="PANTHER" id="PTHR30383">
    <property type="entry name" value="THIOESTERASE 1/PROTEASE 1/LYSOPHOSPHOLIPASE L1"/>
    <property type="match status" value="1"/>
</dbReference>
<feature type="signal peptide" evidence="1">
    <location>
        <begin position="1"/>
        <end position="34"/>
    </location>
</feature>
<dbReference type="EC" id="3.1.2.-" evidence="3"/>
<proteinExistence type="predicted"/>
<name>A0ABR6GZ32_9BURK</name>
<evidence type="ECO:0000313" key="3">
    <source>
        <dbReference type="EMBL" id="MBB3196996.1"/>
    </source>
</evidence>
<dbReference type="GO" id="GO:0004622">
    <property type="term" value="F:phosphatidylcholine lysophospholipase activity"/>
    <property type="evidence" value="ECO:0007669"/>
    <property type="project" value="UniProtKB-EC"/>
</dbReference>
<dbReference type="InterPro" id="IPR006311">
    <property type="entry name" value="TAT_signal"/>
</dbReference>
<evidence type="ECO:0000313" key="4">
    <source>
        <dbReference type="Proteomes" id="UP000574369"/>
    </source>
</evidence>
<organism evidence="3 4">
    <name type="scientific">Roseateles terrae</name>
    <dbReference type="NCBI Taxonomy" id="431060"/>
    <lineage>
        <taxon>Bacteria</taxon>
        <taxon>Pseudomonadati</taxon>
        <taxon>Pseudomonadota</taxon>
        <taxon>Betaproteobacteria</taxon>
        <taxon>Burkholderiales</taxon>
        <taxon>Sphaerotilaceae</taxon>
        <taxon>Roseateles</taxon>
    </lineage>
</organism>